<evidence type="ECO:0000313" key="2">
    <source>
        <dbReference type="EMBL" id="EAL89858.2"/>
    </source>
</evidence>
<dbReference type="InParanoid" id="Q4WPH6"/>
<comment type="caution">
    <text evidence="2">The sequence shown here is derived from an EMBL/GenBank/DDBJ whole genome shotgun (WGS) entry which is preliminary data.</text>
</comment>
<proteinExistence type="predicted"/>
<dbReference type="OrthoDB" id="4505106at2759"/>
<keyword evidence="3" id="KW-1185">Reference proteome</keyword>
<gene>
    <name evidence="2" type="ORF">AFUA_4G09290</name>
</gene>
<dbReference type="Proteomes" id="UP000002530">
    <property type="component" value="Unassembled WGS sequence"/>
</dbReference>
<evidence type="ECO:0000256" key="1">
    <source>
        <dbReference type="SAM" id="Phobius"/>
    </source>
</evidence>
<reference evidence="2 3" key="1">
    <citation type="journal article" date="2005" name="Nature">
        <title>Genomic sequence of the pathogenic and allergenic filamentous fungus Aspergillus fumigatus.</title>
        <authorList>
            <person name="Nierman W.C."/>
            <person name="Pain A."/>
            <person name="Anderson M.J."/>
            <person name="Wortman J.R."/>
            <person name="Kim H.S."/>
            <person name="Arroyo J."/>
            <person name="Berriman M."/>
            <person name="Abe K."/>
            <person name="Archer D.B."/>
            <person name="Bermejo C."/>
            <person name="Bennett J."/>
            <person name="Bowyer P."/>
            <person name="Chen D."/>
            <person name="Collins M."/>
            <person name="Coulsen R."/>
            <person name="Davies R."/>
            <person name="Dyer P.S."/>
            <person name="Farman M."/>
            <person name="Fedorova N."/>
            <person name="Fedorova N."/>
            <person name="Feldblyum T.V."/>
            <person name="Fischer R."/>
            <person name="Fosker N."/>
            <person name="Fraser A."/>
            <person name="Garcia J.L."/>
            <person name="Garcia M.J."/>
            <person name="Goble A."/>
            <person name="Goldman G.H."/>
            <person name="Gomi K."/>
            <person name="Griffith-Jones S."/>
            <person name="Gwilliam R."/>
            <person name="Haas B."/>
            <person name="Haas H."/>
            <person name="Harris D."/>
            <person name="Horiuchi H."/>
            <person name="Huang J."/>
            <person name="Humphray S."/>
            <person name="Jimenez J."/>
            <person name="Keller N."/>
            <person name="Khouri H."/>
            <person name="Kitamoto K."/>
            <person name="Kobayashi T."/>
            <person name="Konzack S."/>
            <person name="Kulkarni R."/>
            <person name="Kumagai T."/>
            <person name="Lafon A."/>
            <person name="Latge J.P."/>
            <person name="Li W."/>
            <person name="Lord A."/>
            <person name="Lu C."/>
            <person name="Majoros W.H."/>
            <person name="May G.S."/>
            <person name="Miller B.L."/>
            <person name="Mohamoud Y."/>
            <person name="Molina M."/>
            <person name="Monod M."/>
            <person name="Mouyna I."/>
            <person name="Mulligan S."/>
            <person name="Murphy L."/>
            <person name="O'Neil S."/>
            <person name="Paulsen I."/>
            <person name="Penalva M.A."/>
            <person name="Pertea M."/>
            <person name="Price C."/>
            <person name="Pritchard B.L."/>
            <person name="Quail M.A."/>
            <person name="Rabbinowitsch E."/>
            <person name="Rawlins N."/>
            <person name="Rajandream M.A."/>
            <person name="Reichard U."/>
            <person name="Renauld H."/>
            <person name="Robson G.D."/>
            <person name="Rodriguez de Cordoba S."/>
            <person name="Rodriguez-Pena J.M."/>
            <person name="Ronning C.M."/>
            <person name="Rutter S."/>
            <person name="Salzberg S.L."/>
            <person name="Sanchez M."/>
            <person name="Sanchez-Ferrero J.C."/>
            <person name="Saunders D."/>
            <person name="Seeger K."/>
            <person name="Squares R."/>
            <person name="Squares S."/>
            <person name="Takeuchi M."/>
            <person name="Tekaia F."/>
            <person name="Turner G."/>
            <person name="Vazquez de Aldana C.R."/>
            <person name="Weidman J."/>
            <person name="White O."/>
            <person name="Woodward J."/>
            <person name="Yu J.H."/>
            <person name="Fraser C."/>
            <person name="Galagan J.E."/>
            <person name="Asai K."/>
            <person name="Machida M."/>
            <person name="Hall N."/>
            <person name="Barrell B."/>
            <person name="Denning D.W."/>
        </authorList>
    </citation>
    <scope>NUCLEOTIDE SEQUENCE [LARGE SCALE GENOMIC DNA]</scope>
    <source>
        <strain evidence="2 3">Af293</strain>
    </source>
</reference>
<dbReference type="VEuPathDB" id="FungiDB:Afu4g09290"/>
<accession>Q4WPH6</accession>
<dbReference type="KEGG" id="afm:AFUA_4G09290"/>
<dbReference type="EMBL" id="AAHF01000005">
    <property type="protein sequence ID" value="EAL89858.2"/>
    <property type="molecule type" value="Genomic_DNA"/>
</dbReference>
<evidence type="ECO:0000313" key="3">
    <source>
        <dbReference type="Proteomes" id="UP000002530"/>
    </source>
</evidence>
<keyword evidence="1" id="KW-1133">Transmembrane helix</keyword>
<sequence>MNCRSQVNWGQLKKMLEYPLGHAYIRSINDGSLRGRHSGGICATIIQPAPPTPIFQSSKAFKSTISFYLLNRELVIEVRCLLLVICFWYLLFPTYYLVLLSTFLSFMILLTWIIVLTKMIIGNMSTCLHDGAAFTTDAPLRRFTLRYNYFSLGPPLTG</sequence>
<name>Q4WPH6_ASPFU</name>
<feature type="transmembrane region" description="Helical" evidence="1">
    <location>
        <begin position="97"/>
        <end position="116"/>
    </location>
</feature>
<dbReference type="AlphaFoldDB" id="Q4WPH6"/>
<keyword evidence="1" id="KW-0472">Membrane</keyword>
<organism evidence="2 3">
    <name type="scientific">Aspergillus fumigatus (strain ATCC MYA-4609 / CBS 101355 / FGSC A1100 / Af293)</name>
    <name type="common">Neosartorya fumigata</name>
    <dbReference type="NCBI Taxonomy" id="330879"/>
    <lineage>
        <taxon>Eukaryota</taxon>
        <taxon>Fungi</taxon>
        <taxon>Dikarya</taxon>
        <taxon>Ascomycota</taxon>
        <taxon>Pezizomycotina</taxon>
        <taxon>Eurotiomycetes</taxon>
        <taxon>Eurotiomycetidae</taxon>
        <taxon>Eurotiales</taxon>
        <taxon>Aspergillaceae</taxon>
        <taxon>Aspergillus</taxon>
        <taxon>Aspergillus subgen. Fumigati</taxon>
    </lineage>
</organism>
<dbReference type="RefSeq" id="XP_751896.2">
    <property type="nucleotide sequence ID" value="XM_746803.2"/>
</dbReference>
<dbReference type="HOGENOM" id="CLU_1668985_0_0_1"/>
<dbReference type="GeneID" id="3508941"/>
<keyword evidence="1" id="KW-0812">Transmembrane</keyword>
<protein>
    <submittedName>
        <fullName evidence="2">Uncharacterized protein</fullName>
    </submittedName>
</protein>
<feature type="transmembrane region" description="Helical" evidence="1">
    <location>
        <begin position="74"/>
        <end position="91"/>
    </location>
</feature>